<name>A0A7U4QLG1_DESA2</name>
<evidence type="ECO:0000256" key="3">
    <source>
        <dbReference type="ARBA" id="ARBA00012792"/>
    </source>
</evidence>
<keyword evidence="8 16" id="KW-0001">2Fe-2S</keyword>
<evidence type="ECO:0000256" key="7">
    <source>
        <dbReference type="ARBA" id="ARBA00022532"/>
    </source>
</evidence>
<dbReference type="OrthoDB" id="9804391at2"/>
<dbReference type="SUPFAM" id="SSF54292">
    <property type="entry name" value="2Fe-2S ferredoxin-like"/>
    <property type="match status" value="1"/>
</dbReference>
<dbReference type="InterPro" id="IPR006058">
    <property type="entry name" value="2Fe2S_fd_BS"/>
</dbReference>
<dbReference type="Gene3D" id="3.10.20.30">
    <property type="match status" value="1"/>
</dbReference>
<proteinExistence type="inferred from homology"/>
<evidence type="ECO:0000256" key="6">
    <source>
        <dbReference type="ARBA" id="ARBA00022485"/>
    </source>
</evidence>
<keyword evidence="6 16" id="KW-0004">4Fe-4S</keyword>
<evidence type="ECO:0000256" key="4">
    <source>
        <dbReference type="ARBA" id="ARBA00022131"/>
    </source>
</evidence>
<evidence type="ECO:0000256" key="15">
    <source>
        <dbReference type="ARBA" id="ARBA00049220"/>
    </source>
</evidence>
<dbReference type="RefSeq" id="WP_066064034.1">
    <property type="nucleotide sequence ID" value="NZ_CP013015.1"/>
</dbReference>
<dbReference type="PROSITE" id="PS00197">
    <property type="entry name" value="2FE2S_FER_1"/>
    <property type="match status" value="1"/>
</dbReference>
<dbReference type="InterPro" id="IPR001041">
    <property type="entry name" value="2Fe-2S_ferredoxin-type"/>
</dbReference>
<comment type="pathway">
    <text evidence="1">Carbohydrate metabolism; tricarboxylic acid cycle; fumarate from succinate (bacterial route): step 1/1.</text>
</comment>
<dbReference type="InterPro" id="IPR009051">
    <property type="entry name" value="Helical_ferredxn"/>
</dbReference>
<dbReference type="GO" id="GO:0009055">
    <property type="term" value="F:electron transfer activity"/>
    <property type="evidence" value="ECO:0007669"/>
    <property type="project" value="InterPro"/>
</dbReference>
<dbReference type="Gene3D" id="1.10.1060.10">
    <property type="entry name" value="Alpha-helical ferredoxin"/>
    <property type="match status" value="1"/>
</dbReference>
<comment type="similarity">
    <text evidence="2 16">Belongs to the succinate dehydrogenase/fumarate reductase iron-sulfur protein family.</text>
</comment>
<evidence type="ECO:0000256" key="5">
    <source>
        <dbReference type="ARBA" id="ARBA00022448"/>
    </source>
</evidence>
<protein>
    <recommendedName>
        <fullName evidence="4 16">Succinate dehydrogenase iron-sulfur subunit</fullName>
        <ecNumber evidence="3 16">1.3.5.1</ecNumber>
    </recommendedName>
</protein>
<evidence type="ECO:0000256" key="10">
    <source>
        <dbReference type="ARBA" id="ARBA00022982"/>
    </source>
</evidence>
<keyword evidence="12 16" id="KW-0408">Iron</keyword>
<accession>A0A7U4QLG1</accession>
<dbReference type="EC" id="1.3.5.1" evidence="3 16"/>
<evidence type="ECO:0000313" key="19">
    <source>
        <dbReference type="EMBL" id="AMM41527.1"/>
    </source>
</evidence>
<keyword evidence="13 16" id="KW-0411">Iron-sulfur</keyword>
<dbReference type="InterPro" id="IPR017900">
    <property type="entry name" value="4Fe4S_Fe_S_CS"/>
</dbReference>
<comment type="catalytic activity">
    <reaction evidence="15 16">
        <text>a quinone + succinate = fumarate + a quinol</text>
        <dbReference type="Rhea" id="RHEA:40523"/>
        <dbReference type="ChEBI" id="CHEBI:24646"/>
        <dbReference type="ChEBI" id="CHEBI:29806"/>
        <dbReference type="ChEBI" id="CHEBI:30031"/>
        <dbReference type="ChEBI" id="CHEBI:132124"/>
        <dbReference type="EC" id="1.3.5.1"/>
    </reaction>
</comment>
<dbReference type="CDD" id="cd00207">
    <property type="entry name" value="fer2"/>
    <property type="match status" value="1"/>
</dbReference>
<dbReference type="GO" id="GO:0006099">
    <property type="term" value="P:tricarboxylic acid cycle"/>
    <property type="evidence" value="ECO:0007669"/>
    <property type="project" value="UniProtKB-KW"/>
</dbReference>
<dbReference type="GO" id="GO:0008177">
    <property type="term" value="F:succinate dehydrogenase (quinone) activity"/>
    <property type="evidence" value="ECO:0007669"/>
    <property type="project" value="UniProtKB-EC"/>
</dbReference>
<dbReference type="PANTHER" id="PTHR11921">
    <property type="entry name" value="SUCCINATE DEHYDROGENASE IRON-SULFUR PROTEIN"/>
    <property type="match status" value="1"/>
</dbReference>
<dbReference type="KEGG" id="daw:HS1_001733"/>
<dbReference type="NCBIfam" id="TIGR00384">
    <property type="entry name" value="dhsB"/>
    <property type="match status" value="1"/>
</dbReference>
<comment type="cofactor">
    <cofactor evidence="16">
        <name>[2Fe-2S] cluster</name>
        <dbReference type="ChEBI" id="CHEBI:190135"/>
    </cofactor>
    <text evidence="16">Binds 1 [2Fe-2S] cluster.</text>
</comment>
<keyword evidence="20" id="KW-1185">Reference proteome</keyword>
<dbReference type="Pfam" id="PF13085">
    <property type="entry name" value="Fer2_3"/>
    <property type="match status" value="1"/>
</dbReference>
<keyword evidence="9 16" id="KW-0479">Metal-binding</keyword>
<keyword evidence="10" id="KW-0249">Electron transport</keyword>
<dbReference type="AlphaFoldDB" id="A0A7U4QLG1"/>
<dbReference type="PANTHER" id="PTHR11921:SF29">
    <property type="entry name" value="SUCCINATE DEHYDROGENASE [UBIQUINONE] IRON-SULFUR SUBUNIT, MITOCHONDRIAL"/>
    <property type="match status" value="1"/>
</dbReference>
<dbReference type="PROSITE" id="PS51379">
    <property type="entry name" value="4FE4S_FER_2"/>
    <property type="match status" value="1"/>
</dbReference>
<evidence type="ECO:0000256" key="16">
    <source>
        <dbReference type="RuleBase" id="RU361237"/>
    </source>
</evidence>
<reference evidence="19 20" key="1">
    <citation type="submission" date="2015-10" db="EMBL/GenBank/DDBJ databases">
        <title>Candidatus Desulfofervidus auxilii, a hydrogenotrophic sulfate-reducing bacterium involved in the thermophilic anaerobic oxidation of methane.</title>
        <authorList>
            <person name="Krukenberg V."/>
            <person name="Richter M."/>
            <person name="Wegener G."/>
        </authorList>
    </citation>
    <scope>NUCLEOTIDE SEQUENCE [LARGE SCALE GENOMIC DNA]</scope>
    <source>
        <strain evidence="19 20">HS1</strain>
    </source>
</reference>
<dbReference type="SUPFAM" id="SSF46548">
    <property type="entry name" value="alpha-helical ferredoxin"/>
    <property type="match status" value="1"/>
</dbReference>
<dbReference type="PROSITE" id="PS51085">
    <property type="entry name" value="2FE2S_FER_2"/>
    <property type="match status" value="1"/>
</dbReference>
<evidence type="ECO:0000256" key="2">
    <source>
        <dbReference type="ARBA" id="ARBA00009433"/>
    </source>
</evidence>
<keyword evidence="11" id="KW-0560">Oxidoreductase</keyword>
<dbReference type="GO" id="GO:0051539">
    <property type="term" value="F:4 iron, 4 sulfur cluster binding"/>
    <property type="evidence" value="ECO:0007669"/>
    <property type="project" value="UniProtKB-KW"/>
</dbReference>
<dbReference type="GO" id="GO:0022904">
    <property type="term" value="P:respiratory electron transport chain"/>
    <property type="evidence" value="ECO:0007669"/>
    <property type="project" value="TreeGrafter"/>
</dbReference>
<comment type="cofactor">
    <cofactor evidence="16">
        <name>[3Fe-4S] cluster</name>
        <dbReference type="ChEBI" id="CHEBI:21137"/>
    </cofactor>
    <text evidence="16">Binds 1 [3Fe-4S] cluster.</text>
</comment>
<dbReference type="InterPro" id="IPR017896">
    <property type="entry name" value="4Fe4S_Fe-S-bd"/>
</dbReference>
<feature type="domain" description="4Fe-4S ferredoxin-type" evidence="18">
    <location>
        <begin position="133"/>
        <end position="163"/>
    </location>
</feature>
<dbReference type="GO" id="GO:0051538">
    <property type="term" value="F:3 iron, 4 sulfur cluster binding"/>
    <property type="evidence" value="ECO:0007669"/>
    <property type="project" value="UniProtKB-KW"/>
</dbReference>
<dbReference type="FunFam" id="1.10.1060.10:FF:000001">
    <property type="entry name" value="Succinate dehydrogenase iron-sulfur subunit SdhB"/>
    <property type="match status" value="1"/>
</dbReference>
<feature type="domain" description="2Fe-2S ferredoxin-type" evidence="17">
    <location>
        <begin position="8"/>
        <end position="92"/>
    </location>
</feature>
<dbReference type="NCBIfam" id="NF004616">
    <property type="entry name" value="PRK05950.1"/>
    <property type="match status" value="1"/>
</dbReference>
<dbReference type="Proteomes" id="UP000070560">
    <property type="component" value="Chromosome"/>
</dbReference>
<sequence>MHKIFFIQRFSAVKDKRPYWQKYVLECKPSWVVLDALEVIHRKDLSLAYRRACRHGICGSCAININGINRLACETRLADLPDKIKIRPLPGFSIIRDLVVDLTPVYEHVEAIKPYLITKTTPPVKERLQLPSERKRLDGLYDCIFCGACTGACPTFWANQEFLGPTALIQACRFLMDSRDEAKEERKKSLKAQPGLWQCHGIFNCVEACPKGLNPFKAIVTLRKAILFE</sequence>
<dbReference type="InterPro" id="IPR036010">
    <property type="entry name" value="2Fe-2S_ferredoxin-like_sf"/>
</dbReference>
<evidence type="ECO:0000256" key="8">
    <source>
        <dbReference type="ARBA" id="ARBA00022714"/>
    </source>
</evidence>
<evidence type="ECO:0000259" key="17">
    <source>
        <dbReference type="PROSITE" id="PS51085"/>
    </source>
</evidence>
<evidence type="ECO:0000256" key="13">
    <source>
        <dbReference type="ARBA" id="ARBA00023014"/>
    </source>
</evidence>
<dbReference type="Pfam" id="PF13237">
    <property type="entry name" value="Fer4_10"/>
    <property type="match status" value="1"/>
</dbReference>
<dbReference type="GO" id="GO:0051537">
    <property type="term" value="F:2 iron, 2 sulfur cluster binding"/>
    <property type="evidence" value="ECO:0007669"/>
    <property type="project" value="UniProtKB-KW"/>
</dbReference>
<dbReference type="InterPro" id="IPR050573">
    <property type="entry name" value="SDH/FRD_Iron-Sulfur"/>
</dbReference>
<dbReference type="GO" id="GO:0046872">
    <property type="term" value="F:metal ion binding"/>
    <property type="evidence" value="ECO:0007669"/>
    <property type="project" value="UniProtKB-KW"/>
</dbReference>
<comment type="cofactor">
    <cofactor evidence="16">
        <name>[4Fe-4S] cluster</name>
        <dbReference type="ChEBI" id="CHEBI:49883"/>
    </cofactor>
    <text evidence="16">Binds 1 [4Fe-4S] cluster.</text>
</comment>
<dbReference type="InterPro" id="IPR012675">
    <property type="entry name" value="Beta-grasp_dom_sf"/>
</dbReference>
<gene>
    <name evidence="19" type="ORF">HS1_001733</name>
</gene>
<dbReference type="PROSITE" id="PS00198">
    <property type="entry name" value="4FE4S_FER_1"/>
    <property type="match status" value="1"/>
</dbReference>
<evidence type="ECO:0000256" key="12">
    <source>
        <dbReference type="ARBA" id="ARBA00023004"/>
    </source>
</evidence>
<keyword evidence="14 16" id="KW-0003">3Fe-4S</keyword>
<dbReference type="EMBL" id="CP013015">
    <property type="protein sequence ID" value="AMM41527.1"/>
    <property type="molecule type" value="Genomic_DNA"/>
</dbReference>
<evidence type="ECO:0000259" key="18">
    <source>
        <dbReference type="PROSITE" id="PS51379"/>
    </source>
</evidence>
<evidence type="ECO:0000256" key="1">
    <source>
        <dbReference type="ARBA" id="ARBA00004894"/>
    </source>
</evidence>
<evidence type="ECO:0000256" key="14">
    <source>
        <dbReference type="ARBA" id="ARBA00023291"/>
    </source>
</evidence>
<organism evidence="19 20">
    <name type="scientific">Desulfofervidus auxilii</name>
    <dbReference type="NCBI Taxonomy" id="1621989"/>
    <lineage>
        <taxon>Bacteria</taxon>
        <taxon>Pseudomonadati</taxon>
        <taxon>Thermodesulfobacteriota</taxon>
        <taxon>Candidatus Desulfofervidia</taxon>
        <taxon>Candidatus Desulfofervidales</taxon>
        <taxon>Candidatus Desulfofervidaceae</taxon>
        <taxon>Candidatus Desulfofervidus</taxon>
    </lineage>
</organism>
<evidence type="ECO:0000256" key="11">
    <source>
        <dbReference type="ARBA" id="ARBA00023002"/>
    </source>
</evidence>
<evidence type="ECO:0000256" key="9">
    <source>
        <dbReference type="ARBA" id="ARBA00022723"/>
    </source>
</evidence>
<dbReference type="InterPro" id="IPR025192">
    <property type="entry name" value="Succ_DH/fum_Rdtase_N"/>
</dbReference>
<keyword evidence="7" id="KW-0816">Tricarboxylic acid cycle</keyword>
<dbReference type="InterPro" id="IPR004489">
    <property type="entry name" value="Succ_DH/fum_Rdtase_Fe-S"/>
</dbReference>
<keyword evidence="5" id="KW-0813">Transport</keyword>
<evidence type="ECO:0000313" key="20">
    <source>
        <dbReference type="Proteomes" id="UP000070560"/>
    </source>
</evidence>